<evidence type="ECO:0000313" key="2">
    <source>
        <dbReference type="EMBL" id="TWU62173.1"/>
    </source>
</evidence>
<evidence type="ECO:0000256" key="1">
    <source>
        <dbReference type="SAM" id="MobiDB-lite"/>
    </source>
</evidence>
<reference evidence="2 3" key="1">
    <citation type="submission" date="2019-02" db="EMBL/GenBank/DDBJ databases">
        <title>Deep-cultivation of Planctomycetes and their phenomic and genomic characterization uncovers novel biology.</title>
        <authorList>
            <person name="Wiegand S."/>
            <person name="Jogler M."/>
            <person name="Boedeker C."/>
            <person name="Pinto D."/>
            <person name="Vollmers J."/>
            <person name="Rivas-Marin E."/>
            <person name="Kohn T."/>
            <person name="Peeters S.H."/>
            <person name="Heuer A."/>
            <person name="Rast P."/>
            <person name="Oberbeckmann S."/>
            <person name="Bunk B."/>
            <person name="Jeske O."/>
            <person name="Meyerdierks A."/>
            <person name="Storesund J.E."/>
            <person name="Kallscheuer N."/>
            <person name="Luecker S."/>
            <person name="Lage O.M."/>
            <person name="Pohl T."/>
            <person name="Merkel B.J."/>
            <person name="Hornburger P."/>
            <person name="Mueller R.-W."/>
            <person name="Bruemmer F."/>
            <person name="Labrenz M."/>
            <person name="Spormann A.M."/>
            <person name="Op Den Camp H."/>
            <person name="Overmann J."/>
            <person name="Amann R."/>
            <person name="Jetten M.S.M."/>
            <person name="Mascher T."/>
            <person name="Medema M.H."/>
            <person name="Devos D.P."/>
            <person name="Kaster A.-K."/>
            <person name="Ovreas L."/>
            <person name="Rohde M."/>
            <person name="Galperin M.Y."/>
            <person name="Jogler C."/>
        </authorList>
    </citation>
    <scope>NUCLEOTIDE SEQUENCE [LARGE SCALE GENOMIC DNA]</scope>
    <source>
        <strain evidence="2 3">V7</strain>
    </source>
</reference>
<name>A0A5C6FP62_9PLAN</name>
<proteinExistence type="predicted"/>
<evidence type="ECO:0000313" key="3">
    <source>
        <dbReference type="Proteomes" id="UP000316476"/>
    </source>
</evidence>
<gene>
    <name evidence="2" type="ORF">V7x_39020</name>
</gene>
<dbReference type="AlphaFoldDB" id="A0A5C6FP62"/>
<protein>
    <submittedName>
        <fullName evidence="2">Uncharacterized protein</fullName>
    </submittedName>
</protein>
<accession>A0A5C6FP62</accession>
<sequence>MAGQPARERHRRALADKSASERQTMVDVATSLNLENRHLAHCKPKSFSFLRALHGYADLIPCPGPLT</sequence>
<dbReference type="EMBL" id="SJPZ01000002">
    <property type="protein sequence ID" value="TWU62173.1"/>
    <property type="molecule type" value="Genomic_DNA"/>
</dbReference>
<dbReference type="Proteomes" id="UP000316476">
    <property type="component" value="Unassembled WGS sequence"/>
</dbReference>
<comment type="caution">
    <text evidence="2">The sequence shown here is derived from an EMBL/GenBank/DDBJ whole genome shotgun (WGS) entry which is preliminary data.</text>
</comment>
<feature type="region of interest" description="Disordered" evidence="1">
    <location>
        <begin position="1"/>
        <end position="22"/>
    </location>
</feature>
<organism evidence="2 3">
    <name type="scientific">Crateriforma conspicua</name>
    <dbReference type="NCBI Taxonomy" id="2527996"/>
    <lineage>
        <taxon>Bacteria</taxon>
        <taxon>Pseudomonadati</taxon>
        <taxon>Planctomycetota</taxon>
        <taxon>Planctomycetia</taxon>
        <taxon>Planctomycetales</taxon>
        <taxon>Planctomycetaceae</taxon>
        <taxon>Crateriforma</taxon>
    </lineage>
</organism>